<evidence type="ECO:0000313" key="2">
    <source>
        <dbReference type="EMBL" id="KLU93054.1"/>
    </source>
</evidence>
<evidence type="ECO:0000256" key="1">
    <source>
        <dbReference type="SAM" id="MobiDB-lite"/>
    </source>
</evidence>
<reference evidence="2" key="2">
    <citation type="submission" date="2011-03" db="EMBL/GenBank/DDBJ databases">
        <title>Annotation of Magnaporthe poae ATCC 64411.</title>
        <authorList>
            <person name="Ma L.-J."/>
            <person name="Dead R."/>
            <person name="Young S.K."/>
            <person name="Zeng Q."/>
            <person name="Gargeya S."/>
            <person name="Fitzgerald M."/>
            <person name="Haas B."/>
            <person name="Abouelleil A."/>
            <person name="Alvarado L."/>
            <person name="Arachchi H.M."/>
            <person name="Berlin A."/>
            <person name="Brown A."/>
            <person name="Chapman S.B."/>
            <person name="Chen Z."/>
            <person name="Dunbar C."/>
            <person name="Freedman E."/>
            <person name="Gearin G."/>
            <person name="Gellesch M."/>
            <person name="Goldberg J."/>
            <person name="Griggs A."/>
            <person name="Gujja S."/>
            <person name="Heiman D."/>
            <person name="Howarth C."/>
            <person name="Larson L."/>
            <person name="Lui A."/>
            <person name="MacDonald P.J.P."/>
            <person name="Mehta T."/>
            <person name="Montmayeur A."/>
            <person name="Murphy C."/>
            <person name="Neiman D."/>
            <person name="Pearson M."/>
            <person name="Priest M."/>
            <person name="Roberts A."/>
            <person name="Saif S."/>
            <person name="Shea T."/>
            <person name="Shenoy N."/>
            <person name="Sisk P."/>
            <person name="Stolte C."/>
            <person name="Sykes S."/>
            <person name="Yandava C."/>
            <person name="Wortman J."/>
            <person name="Nusbaum C."/>
            <person name="Birren B."/>
        </authorList>
    </citation>
    <scope>NUCLEOTIDE SEQUENCE</scope>
    <source>
        <strain evidence="2">ATCC 64411</strain>
    </source>
</reference>
<dbReference type="OrthoDB" id="49605at2759"/>
<feature type="non-terminal residue" evidence="2">
    <location>
        <position position="117"/>
    </location>
</feature>
<dbReference type="EMBL" id="GL877073">
    <property type="protein sequence ID" value="KLU93054.1"/>
    <property type="molecule type" value="Genomic_DNA"/>
</dbReference>
<keyword evidence="2" id="KW-0482">Metalloprotease</keyword>
<feature type="region of interest" description="Disordered" evidence="1">
    <location>
        <begin position="1"/>
        <end position="20"/>
    </location>
</feature>
<gene>
    <name evidence="2" type="ORF">MAPG_11993</name>
</gene>
<feature type="compositionally biased region" description="Basic and acidic residues" evidence="1">
    <location>
        <begin position="7"/>
        <end position="17"/>
    </location>
</feature>
<protein>
    <submittedName>
        <fullName evidence="2">Ubiquitin/metalloprotease fusion protein</fullName>
    </submittedName>
</protein>
<organism evidence="2">
    <name type="scientific">Magnaporthiopsis poae (strain ATCC 64411 / 73-15)</name>
    <name type="common">Kentucky bluegrass fungus</name>
    <name type="synonym">Magnaporthe poae</name>
    <dbReference type="NCBI Taxonomy" id="644358"/>
    <lineage>
        <taxon>Eukaryota</taxon>
        <taxon>Fungi</taxon>
        <taxon>Dikarya</taxon>
        <taxon>Ascomycota</taxon>
        <taxon>Pezizomycotina</taxon>
        <taxon>Sordariomycetes</taxon>
        <taxon>Sordariomycetidae</taxon>
        <taxon>Magnaporthales</taxon>
        <taxon>Magnaporthaceae</taxon>
        <taxon>Magnaporthiopsis</taxon>
    </lineage>
</organism>
<name>A0A0H2UFQ9_MAGP6</name>
<proteinExistence type="predicted"/>
<sequence length="117" mass="12504">MSGNPEAQDKDKGKQTEDDTISVTVTLGAKTKTFTFPADDSTVDDLTDACEEAFEDPSGDKKYNWATHKFIAPQPVGLIRGAEQGGTLLSQSLAGKKVRLMASRLADVDAFHAAEVS</sequence>
<reference evidence="2" key="1">
    <citation type="submission" date="2010-05" db="EMBL/GenBank/DDBJ databases">
        <title>The Genome Sequence of Magnaporthe poae strain ATCC 64411.</title>
        <authorList>
            <consortium name="The Broad Institute Genome Sequencing Platform"/>
            <consortium name="Broad Institute Genome Sequencing Center for Infectious Disease"/>
            <person name="Ma L.-J."/>
            <person name="Dead R."/>
            <person name="Young S."/>
            <person name="Zeng Q."/>
            <person name="Koehrsen M."/>
            <person name="Alvarado L."/>
            <person name="Berlin A."/>
            <person name="Chapman S.B."/>
            <person name="Chen Z."/>
            <person name="Freedman E."/>
            <person name="Gellesch M."/>
            <person name="Goldberg J."/>
            <person name="Griggs A."/>
            <person name="Gujja S."/>
            <person name="Heilman E.R."/>
            <person name="Heiman D."/>
            <person name="Hepburn T."/>
            <person name="Howarth C."/>
            <person name="Jen D."/>
            <person name="Larson L."/>
            <person name="Mehta T."/>
            <person name="Neiman D."/>
            <person name="Pearson M."/>
            <person name="Roberts A."/>
            <person name="Saif S."/>
            <person name="Shea T."/>
            <person name="Shenoy N."/>
            <person name="Sisk P."/>
            <person name="Stolte C."/>
            <person name="Sykes S."/>
            <person name="Walk T."/>
            <person name="White J."/>
            <person name="Yandava C."/>
            <person name="Haas B."/>
            <person name="Nusbaum C."/>
            <person name="Birren B."/>
        </authorList>
    </citation>
    <scope>NUCLEOTIDE SEQUENCE</scope>
    <source>
        <strain evidence="2">ATCC 64411</strain>
    </source>
</reference>
<dbReference type="VEuPathDB" id="FungiDB:MAPG_11993"/>
<dbReference type="GO" id="GO:0006508">
    <property type="term" value="P:proteolysis"/>
    <property type="evidence" value="ECO:0007669"/>
    <property type="project" value="UniProtKB-KW"/>
</dbReference>
<dbReference type="AlphaFoldDB" id="A0A0H2UFQ9"/>
<keyword evidence="2" id="KW-0378">Hydrolase</keyword>
<keyword evidence="2" id="KW-0645">Protease</keyword>
<dbReference type="GO" id="GO:0008237">
    <property type="term" value="F:metallopeptidase activity"/>
    <property type="evidence" value="ECO:0007669"/>
    <property type="project" value="UniProtKB-KW"/>
</dbReference>
<accession>A0A0H2UFQ9</accession>